<feature type="non-terminal residue" evidence="1">
    <location>
        <position position="75"/>
    </location>
</feature>
<accession>A0ABN8J8W9</accession>
<name>A0ABN8J8W9_9NEOP</name>
<dbReference type="Proteomes" id="UP000837857">
    <property type="component" value="Chromosome 9"/>
</dbReference>
<reference evidence="1" key="1">
    <citation type="submission" date="2022-03" db="EMBL/GenBank/DDBJ databases">
        <authorList>
            <person name="Martin H S."/>
        </authorList>
    </citation>
    <scope>NUCLEOTIDE SEQUENCE</scope>
</reference>
<evidence type="ECO:0000313" key="1">
    <source>
        <dbReference type="EMBL" id="CAH2076287.1"/>
    </source>
</evidence>
<keyword evidence="2" id="KW-1185">Reference proteome</keyword>
<dbReference type="EMBL" id="OW152821">
    <property type="protein sequence ID" value="CAH2076287.1"/>
    <property type="molecule type" value="Genomic_DNA"/>
</dbReference>
<organism evidence="1 2">
    <name type="scientific">Iphiclides podalirius</name>
    <name type="common">scarce swallowtail</name>
    <dbReference type="NCBI Taxonomy" id="110791"/>
    <lineage>
        <taxon>Eukaryota</taxon>
        <taxon>Metazoa</taxon>
        <taxon>Ecdysozoa</taxon>
        <taxon>Arthropoda</taxon>
        <taxon>Hexapoda</taxon>
        <taxon>Insecta</taxon>
        <taxon>Pterygota</taxon>
        <taxon>Neoptera</taxon>
        <taxon>Endopterygota</taxon>
        <taxon>Lepidoptera</taxon>
        <taxon>Glossata</taxon>
        <taxon>Ditrysia</taxon>
        <taxon>Papilionoidea</taxon>
        <taxon>Papilionidae</taxon>
        <taxon>Papilioninae</taxon>
        <taxon>Iphiclides</taxon>
    </lineage>
</organism>
<protein>
    <submittedName>
        <fullName evidence="1">Uncharacterized protein</fullName>
    </submittedName>
</protein>
<evidence type="ECO:0000313" key="2">
    <source>
        <dbReference type="Proteomes" id="UP000837857"/>
    </source>
</evidence>
<proteinExistence type="predicted"/>
<sequence>MNGFKSPAKGARGEAAAGAGYVTALSQIQRASRKLSDEHPKKKFGVPSSAHADCQWWIKHINTPDKILIPELTCS</sequence>
<gene>
    <name evidence="1" type="ORF">IPOD504_LOCUS17215</name>
</gene>